<evidence type="ECO:0000256" key="1">
    <source>
        <dbReference type="SAM" id="MobiDB-lite"/>
    </source>
</evidence>
<proteinExistence type="predicted"/>
<dbReference type="EMBL" id="JBHSGI010000002">
    <property type="protein sequence ID" value="MFC4666981.1"/>
    <property type="molecule type" value="Genomic_DNA"/>
</dbReference>
<dbReference type="Proteomes" id="UP001595973">
    <property type="component" value="Unassembled WGS sequence"/>
</dbReference>
<name>A0ABV9KBF2_9RHOB</name>
<keyword evidence="3" id="KW-1185">Reference proteome</keyword>
<protein>
    <submittedName>
        <fullName evidence="2">Uncharacterized protein</fullName>
    </submittedName>
</protein>
<accession>A0ABV9KBF2</accession>
<feature type="region of interest" description="Disordered" evidence="1">
    <location>
        <begin position="1"/>
        <end position="30"/>
    </location>
</feature>
<reference evidence="3" key="1">
    <citation type="journal article" date="2019" name="Int. J. Syst. Evol. Microbiol.">
        <title>The Global Catalogue of Microorganisms (GCM) 10K type strain sequencing project: providing services to taxonomists for standard genome sequencing and annotation.</title>
        <authorList>
            <consortium name="The Broad Institute Genomics Platform"/>
            <consortium name="The Broad Institute Genome Sequencing Center for Infectious Disease"/>
            <person name="Wu L."/>
            <person name="Ma J."/>
        </authorList>
    </citation>
    <scope>NUCLEOTIDE SEQUENCE [LARGE SCALE GENOMIC DNA]</scope>
    <source>
        <strain evidence="3">CGMCC 4.7283</strain>
    </source>
</reference>
<comment type="caution">
    <text evidence="2">The sequence shown here is derived from an EMBL/GenBank/DDBJ whole genome shotgun (WGS) entry which is preliminary data.</text>
</comment>
<evidence type="ECO:0000313" key="3">
    <source>
        <dbReference type="Proteomes" id="UP001595973"/>
    </source>
</evidence>
<gene>
    <name evidence="2" type="ORF">ACFO5X_00315</name>
</gene>
<dbReference type="RefSeq" id="WP_380714812.1">
    <property type="nucleotide sequence ID" value="NZ_JBHSGI010000002.1"/>
</dbReference>
<evidence type="ECO:0000313" key="2">
    <source>
        <dbReference type="EMBL" id="MFC4666981.1"/>
    </source>
</evidence>
<organism evidence="2 3">
    <name type="scientific">Seohaeicola nanhaiensis</name>
    <dbReference type="NCBI Taxonomy" id="1387282"/>
    <lineage>
        <taxon>Bacteria</taxon>
        <taxon>Pseudomonadati</taxon>
        <taxon>Pseudomonadota</taxon>
        <taxon>Alphaproteobacteria</taxon>
        <taxon>Rhodobacterales</taxon>
        <taxon>Roseobacteraceae</taxon>
        <taxon>Seohaeicola</taxon>
    </lineage>
</organism>
<sequence length="126" mass="13734">MRPDMNPSSFDLVAPPEDRPMPTRWSEGSRRDGETILDIETAVTLNCVVGRIFDTAASWSELLKDLGRTGFVLQFDGPRLVLVNEHTGQGLCTCAALGHSFRTLLARLGKPSVLADSGRLVARPGR</sequence>
<feature type="compositionally biased region" description="Basic and acidic residues" evidence="1">
    <location>
        <begin position="16"/>
        <end position="30"/>
    </location>
</feature>